<protein>
    <submittedName>
        <fullName evidence="6">LysR family transcriptional regulator</fullName>
    </submittedName>
</protein>
<dbReference type="PANTHER" id="PTHR30346:SF17">
    <property type="entry name" value="LYSR FAMILY TRANSCRIPTIONAL REGULATOR"/>
    <property type="match status" value="1"/>
</dbReference>
<dbReference type="EMBL" id="CP063362">
    <property type="protein sequence ID" value="QRG08457.1"/>
    <property type="molecule type" value="Genomic_DNA"/>
</dbReference>
<evidence type="ECO:0000313" key="7">
    <source>
        <dbReference type="Proteomes" id="UP000596427"/>
    </source>
</evidence>
<dbReference type="FunFam" id="1.10.10.10:FF:000001">
    <property type="entry name" value="LysR family transcriptional regulator"/>
    <property type="match status" value="1"/>
</dbReference>
<dbReference type="InterPro" id="IPR000847">
    <property type="entry name" value="LysR_HTH_N"/>
</dbReference>
<gene>
    <name evidence="6" type="ORF">EZH22_09285</name>
</gene>
<dbReference type="InterPro" id="IPR036390">
    <property type="entry name" value="WH_DNA-bd_sf"/>
</dbReference>
<comment type="similarity">
    <text evidence="1">Belongs to the LysR transcriptional regulatory family.</text>
</comment>
<dbReference type="InterPro" id="IPR036388">
    <property type="entry name" value="WH-like_DNA-bd_sf"/>
</dbReference>
<proteinExistence type="inferred from homology"/>
<dbReference type="KEGG" id="xdi:EZH22_09285"/>
<evidence type="ECO:0000256" key="2">
    <source>
        <dbReference type="ARBA" id="ARBA00023015"/>
    </source>
</evidence>
<dbReference type="PRINTS" id="PR00039">
    <property type="entry name" value="HTHLYSR"/>
</dbReference>
<organism evidence="6 7">
    <name type="scientific">Xanthobacter dioxanivorans</name>
    <dbReference type="NCBI Taxonomy" id="2528964"/>
    <lineage>
        <taxon>Bacteria</taxon>
        <taxon>Pseudomonadati</taxon>
        <taxon>Pseudomonadota</taxon>
        <taxon>Alphaproteobacteria</taxon>
        <taxon>Hyphomicrobiales</taxon>
        <taxon>Xanthobacteraceae</taxon>
        <taxon>Xanthobacter</taxon>
    </lineage>
</organism>
<evidence type="ECO:0000259" key="5">
    <source>
        <dbReference type="PROSITE" id="PS50931"/>
    </source>
</evidence>
<keyword evidence="2" id="KW-0805">Transcription regulation</keyword>
<dbReference type="GO" id="GO:0003677">
    <property type="term" value="F:DNA binding"/>
    <property type="evidence" value="ECO:0007669"/>
    <property type="project" value="UniProtKB-KW"/>
</dbReference>
<name>A0A974PRJ2_9HYPH</name>
<dbReference type="GO" id="GO:0032993">
    <property type="term" value="C:protein-DNA complex"/>
    <property type="evidence" value="ECO:0007669"/>
    <property type="project" value="TreeGrafter"/>
</dbReference>
<keyword evidence="7" id="KW-1185">Reference proteome</keyword>
<feature type="domain" description="HTH lysR-type" evidence="5">
    <location>
        <begin position="1"/>
        <end position="58"/>
    </location>
</feature>
<dbReference type="SUPFAM" id="SSF53850">
    <property type="entry name" value="Periplasmic binding protein-like II"/>
    <property type="match status" value="1"/>
</dbReference>
<evidence type="ECO:0000313" key="6">
    <source>
        <dbReference type="EMBL" id="QRG08457.1"/>
    </source>
</evidence>
<sequence length="304" mass="34067">MELRHLRYFTTVARERSFTRAAEKLHIAQSPLSRQMRELEEDLGVSLFERPSRPVRLTAAGRFFNEHALEILRRAEELRITTRRFGEAGRRQFLIGFVGSALYGGLPEVVRGFRALCSGLEVVLLEMSTVEQISALKEGRIDVGFGRIRFDDAAIRREVIAEETLMVALPPDHRYLGVDSLSFQDIADEALVLYPKSPRPSYADQVLSFFRDRGRQPIIAQEVRELQTALGLVAAGVGLALVPRSVRHLHRDDVSYRPLAEPAITSPLIMSCRASDTSAEVAQIFALVHELYQSDAVRPEDGAA</sequence>
<evidence type="ECO:0000256" key="3">
    <source>
        <dbReference type="ARBA" id="ARBA00023125"/>
    </source>
</evidence>
<dbReference type="Proteomes" id="UP000596427">
    <property type="component" value="Chromosome"/>
</dbReference>
<dbReference type="PROSITE" id="PS50931">
    <property type="entry name" value="HTH_LYSR"/>
    <property type="match status" value="1"/>
</dbReference>
<dbReference type="AlphaFoldDB" id="A0A974PRJ2"/>
<dbReference type="GO" id="GO:0003700">
    <property type="term" value="F:DNA-binding transcription factor activity"/>
    <property type="evidence" value="ECO:0007669"/>
    <property type="project" value="InterPro"/>
</dbReference>
<dbReference type="Gene3D" id="3.40.190.10">
    <property type="entry name" value="Periplasmic binding protein-like II"/>
    <property type="match status" value="2"/>
</dbReference>
<dbReference type="Pfam" id="PF00126">
    <property type="entry name" value="HTH_1"/>
    <property type="match status" value="1"/>
</dbReference>
<evidence type="ECO:0000256" key="4">
    <source>
        <dbReference type="ARBA" id="ARBA00023163"/>
    </source>
</evidence>
<accession>A0A974PRJ2</accession>
<dbReference type="CDD" id="cd08445">
    <property type="entry name" value="PBP2_BenM_CatM_CatR"/>
    <property type="match status" value="1"/>
</dbReference>
<dbReference type="PANTHER" id="PTHR30346">
    <property type="entry name" value="TRANSCRIPTIONAL DUAL REGULATOR HCAR-RELATED"/>
    <property type="match status" value="1"/>
</dbReference>
<keyword evidence="3" id="KW-0238">DNA-binding</keyword>
<dbReference type="InterPro" id="IPR005119">
    <property type="entry name" value="LysR_subst-bd"/>
</dbReference>
<dbReference type="SUPFAM" id="SSF46785">
    <property type="entry name" value="Winged helix' DNA-binding domain"/>
    <property type="match status" value="1"/>
</dbReference>
<evidence type="ECO:0000256" key="1">
    <source>
        <dbReference type="ARBA" id="ARBA00009437"/>
    </source>
</evidence>
<dbReference type="Pfam" id="PF03466">
    <property type="entry name" value="LysR_substrate"/>
    <property type="match status" value="1"/>
</dbReference>
<dbReference type="RefSeq" id="WP_203195365.1">
    <property type="nucleotide sequence ID" value="NZ_CP063362.1"/>
</dbReference>
<keyword evidence="4" id="KW-0804">Transcription</keyword>
<dbReference type="Gene3D" id="1.10.10.10">
    <property type="entry name" value="Winged helix-like DNA-binding domain superfamily/Winged helix DNA-binding domain"/>
    <property type="match status" value="1"/>
</dbReference>
<reference evidence="6 7" key="1">
    <citation type="submission" date="2020-10" db="EMBL/GenBank/DDBJ databases">
        <title>Degradation of 1,4-Dioxane by Xanthobacter sp. YN2, via a Novel Group-2 Soluble Di-Iron Monooxygenase.</title>
        <authorList>
            <person name="Ma F."/>
            <person name="Wang Y."/>
            <person name="Yang J."/>
            <person name="Guo H."/>
            <person name="Su D."/>
            <person name="Yu L."/>
        </authorList>
    </citation>
    <scope>NUCLEOTIDE SEQUENCE [LARGE SCALE GENOMIC DNA]</scope>
    <source>
        <strain evidence="6 7">YN2</strain>
    </source>
</reference>